<dbReference type="EMBL" id="POUA01000064">
    <property type="protein sequence ID" value="PZG49853.1"/>
    <property type="molecule type" value="Genomic_DNA"/>
</dbReference>
<dbReference type="AlphaFoldDB" id="A0A2W2GQ21"/>
<evidence type="ECO:0000313" key="1">
    <source>
        <dbReference type="EMBL" id="PZG49853.1"/>
    </source>
</evidence>
<sequence length="278" mass="30951">MTARECGTLARYVVDKCPCDACREANRVYEARRSRLIAYGQWRPYVDAEPVRQHVQLLSEFGIGWKRAAQLAGVPNGSVSKLLYGGPGDRPPSRGVRSETAARLLGVTPTLDLLGATVPVDAAGTRRRLQALVAIGWPQAQLAARLGMDPSNFGKTMQAPRVIAKTARAVRVLYDELWDQPPPETTSHERGAAARARNHAAAREWLVPAYWDDDLIDVPDDQLDAELDRRVSLMDDAELRRCLSAVDHERDRSPLTRAGAKECRRRRRYSRSVMEVAS</sequence>
<accession>A0A2W2GQ21</accession>
<protein>
    <submittedName>
        <fullName evidence="1">Uncharacterized protein</fullName>
    </submittedName>
</protein>
<dbReference type="Proteomes" id="UP000248544">
    <property type="component" value="Unassembled WGS sequence"/>
</dbReference>
<reference evidence="1 2" key="1">
    <citation type="submission" date="2018-01" db="EMBL/GenBank/DDBJ databases">
        <title>Draft genome sequence of Sphaerisporangium sp. 7K107.</title>
        <authorList>
            <person name="Sahin N."/>
            <person name="Saygin H."/>
            <person name="Ay H."/>
        </authorList>
    </citation>
    <scope>NUCLEOTIDE SEQUENCE [LARGE SCALE GENOMIC DNA]</scope>
    <source>
        <strain evidence="1 2">7K107</strain>
    </source>
</reference>
<comment type="caution">
    <text evidence="1">The sequence shown here is derived from an EMBL/GenBank/DDBJ whole genome shotgun (WGS) entry which is preliminary data.</text>
</comment>
<name>A0A2W2GQ21_9ACTN</name>
<organism evidence="1 2">
    <name type="scientific">Spongiactinospora gelatinilytica</name>
    <dbReference type="NCBI Taxonomy" id="2666298"/>
    <lineage>
        <taxon>Bacteria</taxon>
        <taxon>Bacillati</taxon>
        <taxon>Actinomycetota</taxon>
        <taxon>Actinomycetes</taxon>
        <taxon>Streptosporangiales</taxon>
        <taxon>Streptosporangiaceae</taxon>
        <taxon>Spongiactinospora</taxon>
    </lineage>
</organism>
<gene>
    <name evidence="1" type="ORF">C1I98_11090</name>
</gene>
<evidence type="ECO:0000313" key="2">
    <source>
        <dbReference type="Proteomes" id="UP000248544"/>
    </source>
</evidence>
<keyword evidence="2" id="KW-1185">Reference proteome</keyword>
<dbReference type="RefSeq" id="WP_111167085.1">
    <property type="nucleotide sequence ID" value="NZ_POUA01000064.1"/>
</dbReference>
<proteinExistence type="predicted"/>